<dbReference type="EMBL" id="SLUO01000024">
    <property type="protein sequence ID" value="TCL53887.1"/>
    <property type="molecule type" value="Genomic_DNA"/>
</dbReference>
<protein>
    <submittedName>
        <fullName evidence="9">Putative ABC transport system permease protein</fullName>
    </submittedName>
</protein>
<feature type="transmembrane region" description="Helical" evidence="7">
    <location>
        <begin position="368"/>
        <end position="388"/>
    </location>
</feature>
<evidence type="ECO:0000313" key="9">
    <source>
        <dbReference type="EMBL" id="TCL53887.1"/>
    </source>
</evidence>
<keyword evidence="3 7" id="KW-0812">Transmembrane</keyword>
<feature type="transmembrane region" description="Helical" evidence="7">
    <location>
        <begin position="441"/>
        <end position="460"/>
    </location>
</feature>
<feature type="transmembrane region" description="Helical" evidence="7">
    <location>
        <begin position="328"/>
        <end position="348"/>
    </location>
</feature>
<dbReference type="InterPro" id="IPR003838">
    <property type="entry name" value="ABC3_permease_C"/>
</dbReference>
<keyword evidence="4 7" id="KW-1133">Transmembrane helix</keyword>
<name>A0A4R1QL32_9FIRM</name>
<accession>A0A4R1QL32</accession>
<comment type="caution">
    <text evidence="9">The sequence shown here is derived from an EMBL/GenBank/DDBJ whole genome shotgun (WGS) entry which is preliminary data.</text>
</comment>
<feature type="transmembrane region" description="Helical" evidence="7">
    <location>
        <begin position="848"/>
        <end position="870"/>
    </location>
</feature>
<proteinExistence type="inferred from homology"/>
<keyword evidence="2" id="KW-1003">Cell membrane</keyword>
<evidence type="ECO:0000256" key="1">
    <source>
        <dbReference type="ARBA" id="ARBA00004651"/>
    </source>
</evidence>
<comment type="similarity">
    <text evidence="6">Belongs to the ABC-4 integral membrane protein family.</text>
</comment>
<evidence type="ECO:0000256" key="4">
    <source>
        <dbReference type="ARBA" id="ARBA00022989"/>
    </source>
</evidence>
<organism evidence="9 10">
    <name type="scientific">Kineothrix alysoides</name>
    <dbReference type="NCBI Taxonomy" id="1469948"/>
    <lineage>
        <taxon>Bacteria</taxon>
        <taxon>Bacillati</taxon>
        <taxon>Bacillota</taxon>
        <taxon>Clostridia</taxon>
        <taxon>Lachnospirales</taxon>
        <taxon>Lachnospiraceae</taxon>
        <taxon>Kineothrix</taxon>
    </lineage>
</organism>
<sequence length="883" mass="98754">MMKVKNKKTIYSLSLKTLRGNAARNLIAVAAIALTTILFTSLFTISMSINRSFQQENFRQAGGYAHGSFKYLTETQAQELSGDKLIKAYGFRRFVGMPSGDPFRKAHVEVSWCDENEAKWMFLKPKEGRLPMEGTNEAATDTRVLSLLGISPKLGEDFTMTFDVDGQETTQTFTLCGWWEYDEAIVASHVLLPQSRAEQIFSQMNTQGNDGMTSMWNMDVMFKNSMHIAEDVNEVLLHRGWQSESQNEANYIATGVNWGYTGAQLSDSIDLGTVLAISALLLLIVFTGYLIIYNVFQISVAGDIRFYGLLKAIGTTGRQLKKVIRLQALILSGAGIPLGLIIGYGVGVKLTPLVLNNLNILVKDIVSINPFVFIGSAVFSLITVLISCRKPERMAARVSPVEAVRHTERIQYKRGRRNGSAGASQLKMAWANLGRNRSKSAVTIVSLALSLVLLNLTFTFTNGFDMDKYLAQVVSDFIVGNAGYFQVSGDWWNKDMAVSEDVIEQITDQGGITAGGRIYGKVSDIQESVTEDYFRTHWGRYNSKEVVDMLVNSTVRLDDGRLADRAQLYGMERYPLDKLSMLEGDISKLYQSGSHYVAAVYIEDDYGNARMDSNWAKLGDIITLRYVEKYEYYDFETGELIDPNALPEDGNYEQRAAEYRDVEYEVAALVTVPSSLSYRYYGTDEFVLNDQTFIQDTGTSYIMQYCFDTEDGSNASMEAFLKDFTNNRQAEYDYESKQTYEKEFESFKSMFLILGSILSFIIGLVGILNFLNVVLTGILSRRHEFAVLQSIGMTGGQLKAILVWEGLYFTLGAVSVALIFSAASGPGMASALEGIFWFFTYGFTLRPVLYAAPVFCLLGIVVPLVVYRVLARQTVVERLREIE</sequence>
<evidence type="ECO:0000256" key="3">
    <source>
        <dbReference type="ARBA" id="ARBA00022692"/>
    </source>
</evidence>
<dbReference type="RefSeq" id="WP_330373194.1">
    <property type="nucleotide sequence ID" value="NZ_JPNB01000001.1"/>
</dbReference>
<dbReference type="Proteomes" id="UP000295718">
    <property type="component" value="Unassembled WGS sequence"/>
</dbReference>
<evidence type="ECO:0000256" key="6">
    <source>
        <dbReference type="ARBA" id="ARBA00038076"/>
    </source>
</evidence>
<dbReference type="STRING" id="1469948.GCA_000732725_01085"/>
<feature type="domain" description="ABC3 transporter permease C-terminal" evidence="8">
    <location>
        <begin position="280"/>
        <end position="388"/>
    </location>
</feature>
<feature type="transmembrane region" description="Helical" evidence="7">
    <location>
        <begin position="750"/>
        <end position="779"/>
    </location>
</feature>
<evidence type="ECO:0000256" key="7">
    <source>
        <dbReference type="SAM" id="Phobius"/>
    </source>
</evidence>
<evidence type="ECO:0000313" key="10">
    <source>
        <dbReference type="Proteomes" id="UP000295718"/>
    </source>
</evidence>
<evidence type="ECO:0000256" key="2">
    <source>
        <dbReference type="ARBA" id="ARBA00022475"/>
    </source>
</evidence>
<feature type="transmembrane region" description="Helical" evidence="7">
    <location>
        <begin position="26"/>
        <end position="49"/>
    </location>
</feature>
<comment type="subcellular location">
    <subcellularLocation>
        <location evidence="1">Cell membrane</location>
        <topology evidence="1">Multi-pass membrane protein</topology>
    </subcellularLocation>
</comment>
<dbReference type="PANTHER" id="PTHR30572">
    <property type="entry name" value="MEMBRANE COMPONENT OF TRANSPORTER-RELATED"/>
    <property type="match status" value="1"/>
</dbReference>
<gene>
    <name evidence="9" type="ORF">EDD76_1248</name>
</gene>
<feature type="transmembrane region" description="Helical" evidence="7">
    <location>
        <begin position="274"/>
        <end position="296"/>
    </location>
</feature>
<keyword evidence="10" id="KW-1185">Reference proteome</keyword>
<evidence type="ECO:0000259" key="8">
    <source>
        <dbReference type="Pfam" id="PF02687"/>
    </source>
</evidence>
<keyword evidence="5 7" id="KW-0472">Membrane</keyword>
<dbReference type="GO" id="GO:0022857">
    <property type="term" value="F:transmembrane transporter activity"/>
    <property type="evidence" value="ECO:0007669"/>
    <property type="project" value="TreeGrafter"/>
</dbReference>
<dbReference type="Pfam" id="PF02687">
    <property type="entry name" value="FtsX"/>
    <property type="match status" value="2"/>
</dbReference>
<reference evidence="9 10" key="1">
    <citation type="submission" date="2019-03" db="EMBL/GenBank/DDBJ databases">
        <title>Genomic Encyclopedia of Type Strains, Phase IV (KMG-IV): sequencing the most valuable type-strain genomes for metagenomic binning, comparative biology and taxonomic classification.</title>
        <authorList>
            <person name="Goeker M."/>
        </authorList>
    </citation>
    <scope>NUCLEOTIDE SEQUENCE [LARGE SCALE GENOMIC DNA]</scope>
    <source>
        <strain evidence="9 10">DSM 100556</strain>
    </source>
</reference>
<evidence type="ECO:0000256" key="5">
    <source>
        <dbReference type="ARBA" id="ARBA00023136"/>
    </source>
</evidence>
<dbReference type="PANTHER" id="PTHR30572:SF4">
    <property type="entry name" value="ABC TRANSPORTER PERMEASE YTRF"/>
    <property type="match status" value="1"/>
</dbReference>
<dbReference type="GO" id="GO:0005886">
    <property type="term" value="C:plasma membrane"/>
    <property type="evidence" value="ECO:0007669"/>
    <property type="project" value="UniProtKB-SubCell"/>
</dbReference>
<dbReference type="InterPro" id="IPR050250">
    <property type="entry name" value="Macrolide_Exporter_MacB"/>
</dbReference>
<dbReference type="AlphaFoldDB" id="A0A4R1QL32"/>
<feature type="domain" description="ABC3 transporter permease C-terminal" evidence="8">
    <location>
        <begin position="757"/>
        <end position="866"/>
    </location>
</feature>
<feature type="transmembrane region" description="Helical" evidence="7">
    <location>
        <begin position="800"/>
        <end position="823"/>
    </location>
</feature>